<reference evidence="5" key="1">
    <citation type="submission" date="2016-11" db="UniProtKB">
        <authorList>
            <consortium name="WormBaseParasite"/>
        </authorList>
    </citation>
    <scope>IDENTIFICATION</scope>
</reference>
<gene>
    <name evidence="1" type="ORF">BXYJ_LOCUS10663</name>
</gene>
<dbReference type="WBParaSite" id="BXY_0864500.1">
    <property type="protein sequence ID" value="BXY_0864500.1"/>
    <property type="gene ID" value="BXY_0864500"/>
</dbReference>
<protein>
    <submittedName>
        <fullName evidence="1">(pine wood nematode) hypothetical protein</fullName>
    </submittedName>
</protein>
<evidence type="ECO:0000313" key="2">
    <source>
        <dbReference type="EMBL" id="CAG9120522.1"/>
    </source>
</evidence>
<dbReference type="Proteomes" id="UP000095284">
    <property type="component" value="Unplaced"/>
</dbReference>
<dbReference type="Proteomes" id="UP000659654">
    <property type="component" value="Unassembled WGS sequence"/>
</dbReference>
<dbReference type="Proteomes" id="UP000582659">
    <property type="component" value="Unassembled WGS sequence"/>
</dbReference>
<dbReference type="EMBL" id="CAJFCV020000005">
    <property type="protein sequence ID" value="CAG9120522.1"/>
    <property type="molecule type" value="Genomic_DNA"/>
</dbReference>
<evidence type="ECO:0000313" key="3">
    <source>
        <dbReference type="Proteomes" id="UP000095284"/>
    </source>
</evidence>
<evidence type="ECO:0000313" key="5">
    <source>
        <dbReference type="WBParaSite" id="BXY_0864500.1"/>
    </source>
</evidence>
<dbReference type="OrthoDB" id="5840767at2759"/>
<reference evidence="2" key="2">
    <citation type="submission" date="2020-08" db="EMBL/GenBank/DDBJ databases">
        <authorList>
            <person name="Kikuchi T."/>
        </authorList>
    </citation>
    <scope>NUCLEOTIDE SEQUENCE</scope>
    <source>
        <strain evidence="1">Ka4C1</strain>
    </source>
</reference>
<sequence>MSGFAAYTKPIADYNVKLVGSIECLPDRVFFEKRVKQPNRAVRLYVTTNNSTLVPSNANFFYYTMFQSTTLLVFIPLIAKVAGLSCFSNENGFLEVIEDSDFKYCVTIPAGHDKDGQPTNASQYGLTADMDDMGGYDEMFVSTTLLSLCIQEKYDIAAIVKKSYGPKFVHKLPEPEYMTRCLCSTNYCNKGTTIEDFYSEQLKIFV</sequence>
<name>A0A1I7S6K7_BURXY</name>
<dbReference type="EMBL" id="CAJFDI010000005">
    <property type="protein sequence ID" value="CAD5229789.1"/>
    <property type="molecule type" value="Genomic_DNA"/>
</dbReference>
<evidence type="ECO:0000313" key="1">
    <source>
        <dbReference type="EMBL" id="CAD5229789.1"/>
    </source>
</evidence>
<organism evidence="3 5">
    <name type="scientific">Bursaphelenchus xylophilus</name>
    <name type="common">Pinewood nematode worm</name>
    <name type="synonym">Aphelenchoides xylophilus</name>
    <dbReference type="NCBI Taxonomy" id="6326"/>
    <lineage>
        <taxon>Eukaryota</taxon>
        <taxon>Metazoa</taxon>
        <taxon>Ecdysozoa</taxon>
        <taxon>Nematoda</taxon>
        <taxon>Chromadorea</taxon>
        <taxon>Rhabditida</taxon>
        <taxon>Tylenchina</taxon>
        <taxon>Tylenchomorpha</taxon>
        <taxon>Aphelenchoidea</taxon>
        <taxon>Aphelenchoididae</taxon>
        <taxon>Bursaphelenchus</taxon>
    </lineage>
</organism>
<proteinExistence type="predicted"/>
<evidence type="ECO:0000313" key="4">
    <source>
        <dbReference type="Proteomes" id="UP000659654"/>
    </source>
</evidence>
<keyword evidence="4" id="KW-1185">Reference proteome</keyword>
<dbReference type="AlphaFoldDB" id="A0A1I7S6K7"/>
<accession>A0A1I7S6K7</accession>